<dbReference type="InterPro" id="IPR013824">
    <property type="entry name" value="Topo_IA_cen_sub1"/>
</dbReference>
<organism evidence="11 12">
    <name type="scientific">Ascaris lumbricoides</name>
    <name type="common">Giant roundworm</name>
    <dbReference type="NCBI Taxonomy" id="6252"/>
    <lineage>
        <taxon>Eukaryota</taxon>
        <taxon>Metazoa</taxon>
        <taxon>Ecdysozoa</taxon>
        <taxon>Nematoda</taxon>
        <taxon>Chromadorea</taxon>
        <taxon>Rhabditida</taxon>
        <taxon>Spirurina</taxon>
        <taxon>Ascaridomorpha</taxon>
        <taxon>Ascaridoidea</taxon>
        <taxon>Ascarididae</taxon>
        <taxon>Ascaris</taxon>
    </lineage>
</organism>
<dbReference type="SUPFAM" id="SSF56712">
    <property type="entry name" value="Prokaryotic type I DNA topoisomerase"/>
    <property type="match status" value="1"/>
</dbReference>
<dbReference type="InterPro" id="IPR023405">
    <property type="entry name" value="Topo_IA_core_domain"/>
</dbReference>
<feature type="domain" description="Topo IA-type catalytic" evidence="10">
    <location>
        <begin position="181"/>
        <end position="643"/>
    </location>
</feature>
<dbReference type="InterPro" id="IPR056452">
    <property type="entry name" value="Zn_ribbon_TOP3B"/>
</dbReference>
<dbReference type="InterPro" id="IPR013826">
    <property type="entry name" value="Topo_IA_cen_sub3"/>
</dbReference>
<dbReference type="GO" id="GO:0006265">
    <property type="term" value="P:DNA topological change"/>
    <property type="evidence" value="ECO:0007669"/>
    <property type="project" value="InterPro"/>
</dbReference>
<dbReference type="GO" id="GO:0005634">
    <property type="term" value="C:nucleus"/>
    <property type="evidence" value="ECO:0007669"/>
    <property type="project" value="TreeGrafter"/>
</dbReference>
<protein>
    <recommendedName>
        <fullName evidence="7">DNA topoisomerase</fullName>
        <ecNumber evidence="7">5.6.2.1</ecNumber>
    </recommendedName>
</protein>
<dbReference type="Pfam" id="PF01751">
    <property type="entry name" value="Toprim"/>
    <property type="match status" value="1"/>
</dbReference>
<dbReference type="GO" id="GO:0006281">
    <property type="term" value="P:DNA repair"/>
    <property type="evidence" value="ECO:0007669"/>
    <property type="project" value="TreeGrafter"/>
</dbReference>
<dbReference type="InterPro" id="IPR013497">
    <property type="entry name" value="Topo_IA_cen"/>
</dbReference>
<evidence type="ECO:0000256" key="2">
    <source>
        <dbReference type="ARBA" id="ARBA00009446"/>
    </source>
</evidence>
<evidence type="ECO:0000256" key="5">
    <source>
        <dbReference type="ARBA" id="ARBA00023235"/>
    </source>
</evidence>
<feature type="domain" description="Toprim" evidence="9">
    <location>
        <begin position="3"/>
        <end position="151"/>
    </location>
</feature>
<evidence type="ECO:0000313" key="12">
    <source>
        <dbReference type="WBParaSite" id="ALUE_0000992501-mRNA-1"/>
    </source>
</evidence>
<dbReference type="SMART" id="SM00437">
    <property type="entry name" value="TOP1Ac"/>
    <property type="match status" value="1"/>
</dbReference>
<evidence type="ECO:0000256" key="3">
    <source>
        <dbReference type="ARBA" id="ARBA00023029"/>
    </source>
</evidence>
<dbReference type="PROSITE" id="PS52039">
    <property type="entry name" value="TOPO_IA_2"/>
    <property type="match status" value="1"/>
</dbReference>
<dbReference type="InterPro" id="IPR000380">
    <property type="entry name" value="Topo_IA"/>
</dbReference>
<dbReference type="EC" id="5.6.2.1" evidence="7"/>
<dbReference type="InterPro" id="IPR013825">
    <property type="entry name" value="Topo_IA_cen_sub2"/>
</dbReference>
<comment type="similarity">
    <text evidence="2 7">Belongs to the type IA topoisomerase family.</text>
</comment>
<dbReference type="SMART" id="SM00493">
    <property type="entry name" value="TOPRIM"/>
    <property type="match status" value="1"/>
</dbReference>
<evidence type="ECO:0000259" key="10">
    <source>
        <dbReference type="PROSITE" id="PS52039"/>
    </source>
</evidence>
<dbReference type="PANTHER" id="PTHR11390">
    <property type="entry name" value="PROKARYOTIC DNA TOPOISOMERASE"/>
    <property type="match status" value="1"/>
</dbReference>
<evidence type="ECO:0000259" key="9">
    <source>
        <dbReference type="PROSITE" id="PS50880"/>
    </source>
</evidence>
<dbReference type="FunFam" id="1.10.460.10:FF:000032">
    <property type="entry name" value="DNA topoisomerase"/>
    <property type="match status" value="1"/>
</dbReference>
<evidence type="ECO:0000256" key="1">
    <source>
        <dbReference type="ARBA" id="ARBA00000213"/>
    </source>
</evidence>
<keyword evidence="5 7" id="KW-0413">Isomerase</keyword>
<dbReference type="AlphaFoldDB" id="A0A9J2PIT3"/>
<keyword evidence="3 7" id="KW-0799">Topoisomerase</keyword>
<dbReference type="Gene3D" id="3.40.50.140">
    <property type="match status" value="1"/>
</dbReference>
<comment type="function">
    <text evidence="6">Releases the supercoiling and torsional tension of DNA introduced during the DNA replication and transcription by transiently cleaving and rejoining one strand of the DNA duplex. Introduces a single-strand break via transesterification at a target site in duplex DNA. The scissile phosphodiester is attacked by the catalytic tyrosine of the enzyme, resulting in the formation of a DNA-(5'-phosphotyrosyl)-enzyme intermediate and the expulsion of a 3'-OH DNA strand. The free DNA strand than undergoes passage around the unbroken strand thus removing DNA supercoils. Finally, in the religation step, the DNA 3'-OH attacks the covalent intermediate to expel the active-site tyrosine and restore the DNA phosphodiester backbone. Possesses negatively supercoiled DNA relaxing activity.</text>
</comment>
<dbReference type="PROSITE" id="PS00396">
    <property type="entry name" value="TOPO_IA_1"/>
    <property type="match status" value="1"/>
</dbReference>
<dbReference type="PRINTS" id="PR00417">
    <property type="entry name" value="PRTPISMRASEI"/>
</dbReference>
<dbReference type="Proteomes" id="UP000036681">
    <property type="component" value="Unplaced"/>
</dbReference>
<dbReference type="Gene3D" id="1.10.290.10">
    <property type="entry name" value="Topoisomerase I, domain 4"/>
    <property type="match status" value="1"/>
</dbReference>
<evidence type="ECO:0000256" key="7">
    <source>
        <dbReference type="RuleBase" id="RU362092"/>
    </source>
</evidence>
<feature type="region of interest" description="Disordered" evidence="8">
    <location>
        <begin position="413"/>
        <end position="448"/>
    </location>
</feature>
<reference evidence="12" key="1">
    <citation type="submission" date="2023-03" db="UniProtKB">
        <authorList>
            <consortium name="WormBaseParasite"/>
        </authorList>
    </citation>
    <scope>IDENTIFICATION</scope>
</reference>
<dbReference type="GO" id="GO:0003917">
    <property type="term" value="F:DNA topoisomerase type I (single strand cut, ATP-independent) activity"/>
    <property type="evidence" value="ECO:0007669"/>
    <property type="project" value="UniProtKB-EC"/>
</dbReference>
<dbReference type="PANTHER" id="PTHR11390:SF20">
    <property type="entry name" value="DNA TOPOISOMERASE 3-BETA-1"/>
    <property type="match status" value="1"/>
</dbReference>
<comment type="function">
    <text evidence="7">Introduces a single-strand break via transesterification at a target site in duplex DNA. Releases the supercoiling and torsional tension of DNA introduced during the DNA replication and transcription by transiently cleaving and rejoining one strand of the DNA duplex. The scissile phosphodiester is attacked by the catalytic tyrosine of the enzyme, resulting in the formation of a DNA-(5'-phosphotyrosyl)-enzyme intermediate and the expulsion of a 3'-OH DNA strand.</text>
</comment>
<evidence type="ECO:0000256" key="6">
    <source>
        <dbReference type="ARBA" id="ARBA00055073"/>
    </source>
</evidence>
<dbReference type="PROSITE" id="PS50880">
    <property type="entry name" value="TOPRIM"/>
    <property type="match status" value="1"/>
</dbReference>
<dbReference type="SMART" id="SM00436">
    <property type="entry name" value="TOP1Bc"/>
    <property type="match status" value="1"/>
</dbReference>
<dbReference type="CDD" id="cd00186">
    <property type="entry name" value="TOP1Ac"/>
    <property type="match status" value="1"/>
</dbReference>
<dbReference type="InterPro" id="IPR003601">
    <property type="entry name" value="Topo_IA_2"/>
</dbReference>
<dbReference type="GO" id="GO:0003677">
    <property type="term" value="F:DNA binding"/>
    <property type="evidence" value="ECO:0007669"/>
    <property type="project" value="UniProtKB-KW"/>
</dbReference>
<keyword evidence="11" id="KW-1185">Reference proteome</keyword>
<dbReference type="InterPro" id="IPR023406">
    <property type="entry name" value="Topo_IA_AS"/>
</dbReference>
<dbReference type="Gene3D" id="1.10.460.10">
    <property type="entry name" value="Topoisomerase I, domain 2"/>
    <property type="match status" value="1"/>
</dbReference>
<sequence>MTTVIMVAEKPMLAESIAKLLSNGKAQKRKGYFLPFFFAGRNGVCSVSEYDGEFMGRSVRFKVTSTCGHVMSLDFLPKFNNWERTDPVQLFAAPTEKKEANPKLKMNEFLAFEARGCEYLVLWLDCDKEGENICFEVIEAVKRSLKAPRSGNLMDIVYRAHFSAITEKDIKGAMRNLIRPNENESLSVDARQELDLRIGCAFTRFQTRYFQDMLNPPGIIIITFEGKYGDLDSTCISFGPCQTPTLGFCVTRHDLITQFKPEPYWLVQVVLETKDGKELRPEFSRGRIFDRDVCQLFLERVKKENIGMVSDVFTKEGRKDRPQALNTVEMMRVASSGLGMSPSNAMSTAEYLYTRGFISYPRTETNTYPVNFDLIGPLRQQQNDPRWGNIVKQTPMELAAGPSESLPNKTWKERVGEEEVLSEGITKPRGGEDKGDHPPITPMRSDDGSLSGDALRLYQYVTQHFIATLMKPCTYLVTTAKICFGEEVFTISGKRLLDAGFTSILTWQAIGEDTELPDLRRGDFLSLKDARIVERATTAPDHLTESELISLMEKHGIGTDASIPVHINTICQRNYVTVESGRRLVPTKLGIALVHGYWKIDPELVLPTMRAEVEAQLNLIAKGQANFFAVKNHALDNFRLKFIYFVENILSVDSLFEDSFTTLADTGKPFSRCGKCRRFMKLIATKPQRLHCPSCQKTYSLPSGKDGTLRLHAEHKCPLDEFDLVYWQGSGGKLSVSYALCPYCYNNPPFEGMRKGWGCNQCTHPACPHSFMTQGLVKCPRECAGGTGILVLDPQSAPKWRLACNRCPAVVGLFEGASKVRVHEKQCGHCHAQLVIVEYKDKSPLPDGKSTYRGCIFCDETIASLINLNHAYRTEEQRQRQEATNFHRGRGWDLLALHFHFILVQMQLRFNAGKSPSVNCDAAHHYTMR</sequence>
<proteinExistence type="inferred from homology"/>
<dbReference type="Gene3D" id="2.70.20.10">
    <property type="entry name" value="Topoisomerase I, domain 3"/>
    <property type="match status" value="1"/>
</dbReference>
<dbReference type="Pfam" id="PF23546">
    <property type="entry name" value="Zn_ribbon_TOP3B"/>
    <property type="match status" value="1"/>
</dbReference>
<accession>A0A9J2PIT3</accession>
<name>A0A9J2PIT3_ASCLU</name>
<evidence type="ECO:0000256" key="4">
    <source>
        <dbReference type="ARBA" id="ARBA00023125"/>
    </source>
</evidence>
<keyword evidence="4 7" id="KW-0238">DNA-binding</keyword>
<dbReference type="FunFam" id="1.10.290.10:FF:000001">
    <property type="entry name" value="DNA topoisomerase"/>
    <property type="match status" value="1"/>
</dbReference>
<comment type="catalytic activity">
    <reaction evidence="1 7">
        <text>ATP-independent breakage of single-stranded DNA, followed by passage and rejoining.</text>
        <dbReference type="EC" id="5.6.2.1"/>
    </reaction>
</comment>
<dbReference type="InterPro" id="IPR006171">
    <property type="entry name" value="TOPRIM_dom"/>
</dbReference>
<dbReference type="Pfam" id="PF01131">
    <property type="entry name" value="Topoisom_bac"/>
    <property type="match status" value="1"/>
</dbReference>
<dbReference type="InterPro" id="IPR003602">
    <property type="entry name" value="Topo_IA_DNA-bd_dom"/>
</dbReference>
<dbReference type="CDD" id="cd03362">
    <property type="entry name" value="TOPRIM_TopoIA_TopoIII"/>
    <property type="match status" value="1"/>
</dbReference>
<evidence type="ECO:0000313" key="11">
    <source>
        <dbReference type="Proteomes" id="UP000036681"/>
    </source>
</evidence>
<dbReference type="WBParaSite" id="ALUE_0000992501-mRNA-1">
    <property type="protein sequence ID" value="ALUE_0000992501-mRNA-1"/>
    <property type="gene ID" value="ALUE_0000992501"/>
</dbReference>
<evidence type="ECO:0000256" key="8">
    <source>
        <dbReference type="SAM" id="MobiDB-lite"/>
    </source>
</evidence>
<dbReference type="GO" id="GO:0006310">
    <property type="term" value="P:DNA recombination"/>
    <property type="evidence" value="ECO:0007669"/>
    <property type="project" value="TreeGrafter"/>
</dbReference>
<dbReference type="FunFam" id="3.40.50.140:FF:000002">
    <property type="entry name" value="DNA topoisomerase"/>
    <property type="match status" value="1"/>
</dbReference>
<dbReference type="InterPro" id="IPR034144">
    <property type="entry name" value="TOPRIM_TopoIII"/>
</dbReference>